<dbReference type="CDD" id="cd03786">
    <property type="entry name" value="GTB_UDP-GlcNAc_2-Epimerase"/>
    <property type="match status" value="1"/>
</dbReference>
<name>D2BSD2_DICZ5</name>
<dbReference type="InterPro" id="IPR003331">
    <property type="entry name" value="UDP_GlcNAc_Epimerase_2_dom"/>
</dbReference>
<dbReference type="PANTHER" id="PTHR43174:SF2">
    <property type="entry name" value="UDP-N-ACETYLGLUCOSAMINE 2-EPIMERASE"/>
    <property type="match status" value="1"/>
</dbReference>
<keyword evidence="1 5" id="KW-0413">Isomerase</keyword>
<dbReference type="PANTHER" id="PTHR43174">
    <property type="entry name" value="UDP-N-ACETYLGLUCOSAMINE 2-EPIMERASE"/>
    <property type="match status" value="1"/>
</dbReference>
<comment type="catalytic activity">
    <reaction evidence="2">
        <text>UDP-N-acetyl-alpha-D-glucosamine = UDP-N-acetyl-alpha-D-mannosamine</text>
        <dbReference type="Rhea" id="RHEA:17213"/>
        <dbReference type="ChEBI" id="CHEBI:57705"/>
        <dbReference type="ChEBI" id="CHEBI:68623"/>
        <dbReference type="EC" id="5.1.3.14"/>
    </reaction>
</comment>
<dbReference type="KEGG" id="ddc:Dd586_0658"/>
<feature type="domain" description="UDP-N-acetylglucosamine 2-epimerase" evidence="6">
    <location>
        <begin position="25"/>
        <end position="365"/>
    </location>
</feature>
<dbReference type="OrthoDB" id="9803238at2"/>
<reference evidence="7" key="1">
    <citation type="submission" date="2009-12" db="EMBL/GenBank/DDBJ databases">
        <title>Complete sequence of Dickeya dadantii Ech586.</title>
        <authorList>
            <consortium name="US DOE Joint Genome Institute"/>
            <person name="Lucas S."/>
            <person name="Copeland A."/>
            <person name="Lapidus A."/>
            <person name="Glavina del Rio T."/>
            <person name="Tice H."/>
            <person name="Bruce D."/>
            <person name="Goodwin L."/>
            <person name="Pitluck S."/>
            <person name="Munk A.C."/>
            <person name="Brettin T."/>
            <person name="Detter J.C."/>
            <person name="Han C."/>
            <person name="Tapia R."/>
            <person name="Larimer F."/>
            <person name="Land M."/>
            <person name="Hauser L."/>
            <person name="Kyrpides N."/>
            <person name="Mikhailova N."/>
            <person name="Balakrishnan V."/>
            <person name="Glasner J."/>
            <person name="Perna N.T."/>
        </authorList>
    </citation>
    <scope>NUCLEOTIDE SEQUENCE [LARGE SCALE GENOMIC DNA]</scope>
    <source>
        <strain evidence="7">Ech586</strain>
    </source>
</reference>
<dbReference type="EC" id="5.1.3.14" evidence="4"/>
<evidence type="ECO:0000256" key="1">
    <source>
        <dbReference type="ARBA" id="ARBA00023235"/>
    </source>
</evidence>
<dbReference type="HOGENOM" id="CLU_041674_1_0_6"/>
<dbReference type="Proteomes" id="UP000001446">
    <property type="component" value="Chromosome"/>
</dbReference>
<accession>D2BSD2</accession>
<keyword evidence="8" id="KW-1185">Reference proteome</keyword>
<evidence type="ECO:0000256" key="3">
    <source>
        <dbReference type="ARBA" id="ARBA00038209"/>
    </source>
</evidence>
<evidence type="ECO:0000256" key="2">
    <source>
        <dbReference type="ARBA" id="ARBA00036080"/>
    </source>
</evidence>
<dbReference type="STRING" id="590409.Dd586_0658"/>
<evidence type="ECO:0000256" key="4">
    <source>
        <dbReference type="ARBA" id="ARBA00038858"/>
    </source>
</evidence>
<evidence type="ECO:0000313" key="7">
    <source>
        <dbReference type="EMBL" id="ACZ75551.1"/>
    </source>
</evidence>
<evidence type="ECO:0000256" key="5">
    <source>
        <dbReference type="RuleBase" id="RU003513"/>
    </source>
</evidence>
<evidence type="ECO:0000313" key="8">
    <source>
        <dbReference type="Proteomes" id="UP000001446"/>
    </source>
</evidence>
<organism evidence="7 8">
    <name type="scientific">Dickeya zeae (strain Ech586)</name>
    <name type="common">Dickeya dadantii (strain Ech586)</name>
    <dbReference type="NCBI Taxonomy" id="590409"/>
    <lineage>
        <taxon>Bacteria</taxon>
        <taxon>Pseudomonadati</taxon>
        <taxon>Pseudomonadota</taxon>
        <taxon>Gammaproteobacteria</taxon>
        <taxon>Enterobacterales</taxon>
        <taxon>Pectobacteriaceae</taxon>
        <taxon>Dickeya</taxon>
        <taxon>Dickeya parazeae</taxon>
    </lineage>
</organism>
<comment type="similarity">
    <text evidence="3 5">Belongs to the UDP-N-acetylglucosamine 2-epimerase family.</text>
</comment>
<sequence>MKVLVVMGTRPEVIKLAPLVVALRQRADVRLCSSGQHREMLIQALDAFSLVPDIQLDSMSPGRSLNILASRQLAMLDDVMEQEQPDWVVVQGDTTTAFCAGLAAFHRGIKVAHVEAGLRTGDLASPFPEEANRSLLARIASLHCAPTQAAATALQSENIPQSAILVTGNTVVDAIKLTQQGWDSGKPDSVPAVVDEWISEHPFILITCHRRENFGTALENICSMILRLSALHPDIRWVFPVHLNPNVREPVQRILGDARNILLIDPVDYQVSLYLISKAILVVSDSGGIQEEAPTFGTPVVVMREHTERMEGVQAGFSILAGKTPERIESAVDYWLSHSQEREALMHRPNPYGDGDAAKRIADALLGQPVEAFRG</sequence>
<gene>
    <name evidence="7" type="ordered locus">Dd586_0658</name>
</gene>
<dbReference type="Gene3D" id="3.40.50.2000">
    <property type="entry name" value="Glycogen Phosphorylase B"/>
    <property type="match status" value="2"/>
</dbReference>
<dbReference type="EMBL" id="CP001836">
    <property type="protein sequence ID" value="ACZ75551.1"/>
    <property type="molecule type" value="Genomic_DNA"/>
</dbReference>
<dbReference type="AlphaFoldDB" id="D2BSD2"/>
<dbReference type="SUPFAM" id="SSF53756">
    <property type="entry name" value="UDP-Glycosyltransferase/glycogen phosphorylase"/>
    <property type="match status" value="1"/>
</dbReference>
<protein>
    <recommendedName>
        <fullName evidence="4">UDP-N-acetylglucosamine 2-epimerase (non-hydrolyzing)</fullName>
        <ecNumber evidence="4">5.1.3.14</ecNumber>
    </recommendedName>
</protein>
<dbReference type="GO" id="GO:0008761">
    <property type="term" value="F:UDP-N-acetylglucosamine 2-epimerase activity"/>
    <property type="evidence" value="ECO:0007669"/>
    <property type="project" value="UniProtKB-EC"/>
</dbReference>
<dbReference type="NCBIfam" id="TIGR00236">
    <property type="entry name" value="wecB"/>
    <property type="match status" value="1"/>
</dbReference>
<dbReference type="InterPro" id="IPR029767">
    <property type="entry name" value="WecB-like"/>
</dbReference>
<dbReference type="RefSeq" id="WP_012883396.1">
    <property type="nucleotide sequence ID" value="NC_013592.1"/>
</dbReference>
<dbReference type="eggNOG" id="COG0381">
    <property type="taxonomic scope" value="Bacteria"/>
</dbReference>
<proteinExistence type="inferred from homology"/>
<dbReference type="Pfam" id="PF02350">
    <property type="entry name" value="Epimerase_2"/>
    <property type="match status" value="1"/>
</dbReference>
<evidence type="ECO:0000259" key="6">
    <source>
        <dbReference type="Pfam" id="PF02350"/>
    </source>
</evidence>